<dbReference type="PROSITE" id="PS00135">
    <property type="entry name" value="TRYPSIN_SER"/>
    <property type="match status" value="1"/>
</dbReference>
<name>A0A6J1X6G2_GALME</name>
<evidence type="ECO:0000259" key="4">
    <source>
        <dbReference type="PROSITE" id="PS50240"/>
    </source>
</evidence>
<reference evidence="6" key="1">
    <citation type="submission" date="2025-08" db="UniProtKB">
        <authorList>
            <consortium name="RefSeq"/>
        </authorList>
    </citation>
    <scope>IDENTIFICATION</scope>
    <source>
        <tissue evidence="6">Whole larvae</tissue>
    </source>
</reference>
<dbReference type="InterPro" id="IPR033116">
    <property type="entry name" value="TRYPSIN_SER"/>
</dbReference>
<evidence type="ECO:0000256" key="3">
    <source>
        <dbReference type="SAM" id="SignalP"/>
    </source>
</evidence>
<dbReference type="GO" id="GO:0005576">
    <property type="term" value="C:extracellular region"/>
    <property type="evidence" value="ECO:0007669"/>
    <property type="project" value="UniProtKB-SubCell"/>
</dbReference>
<feature type="signal peptide" evidence="3">
    <location>
        <begin position="1"/>
        <end position="18"/>
    </location>
</feature>
<dbReference type="PANTHER" id="PTHR24252:SF7">
    <property type="entry name" value="HYALIN"/>
    <property type="match status" value="1"/>
</dbReference>
<dbReference type="PROSITE" id="PS50240">
    <property type="entry name" value="TRYPSIN_DOM"/>
    <property type="match status" value="1"/>
</dbReference>
<keyword evidence="3" id="KW-0732">Signal</keyword>
<dbReference type="KEGG" id="gmw:113520642"/>
<accession>A0A6J1X6G2</accession>
<keyword evidence="5" id="KW-1185">Reference proteome</keyword>
<dbReference type="FunCoup" id="A0A6J1X6G2">
    <property type="interactions" value="48"/>
</dbReference>
<evidence type="ECO:0000313" key="6">
    <source>
        <dbReference type="RefSeq" id="XP_026761835.2"/>
    </source>
</evidence>
<evidence type="ECO:0000256" key="2">
    <source>
        <dbReference type="RuleBase" id="RU363034"/>
    </source>
</evidence>
<sequence length="354" mass="38955">MWLQSFLFVLTIINLIIADVGDECVPNRQISDGICTLISNCEVAIRSIKNKNHHSFERCGFSGLTEIVCCPRTTDKFGPQSPHNTRNSQRIADRECAKILKSNIVPLEQYIIGGETAAAGEFPHMVALGFDRGEGYIFDCGGALVSSTYVITAAHCVNTKDMIQPSIVRAGVVEIGGRDFNEETDIRIRNIISHPEYTRRQKYHDLALLRLEKPARFSSTLNAICLYTSSEDPDKALTITGWGKTSTSRDIRSDVLLKTKVSIVPRDKCSRNYTSDKWRKLPNGITSGQLCAGDADGLHDTCQGDSGGPLQTTEPVYSLVGVTSFGSGCGTPVPGVYTRISHYLDWIESVVWTN</sequence>
<protein>
    <submittedName>
        <fullName evidence="6">Serine protease Hayan-like</fullName>
    </submittedName>
</protein>
<feature type="domain" description="Peptidase S1" evidence="4">
    <location>
        <begin position="111"/>
        <end position="352"/>
    </location>
</feature>
<dbReference type="CDD" id="cd00190">
    <property type="entry name" value="Tryp_SPc"/>
    <property type="match status" value="1"/>
</dbReference>
<proteinExistence type="predicted"/>
<dbReference type="PRINTS" id="PR00722">
    <property type="entry name" value="CHYMOTRYPSIN"/>
</dbReference>
<dbReference type="InterPro" id="IPR001314">
    <property type="entry name" value="Peptidase_S1A"/>
</dbReference>
<dbReference type="SUPFAM" id="SSF50494">
    <property type="entry name" value="Trypsin-like serine proteases"/>
    <property type="match status" value="1"/>
</dbReference>
<dbReference type="GO" id="GO:0016485">
    <property type="term" value="P:protein processing"/>
    <property type="evidence" value="ECO:0007669"/>
    <property type="project" value="UniProtKB-ARBA"/>
</dbReference>
<dbReference type="InterPro" id="IPR001254">
    <property type="entry name" value="Trypsin_dom"/>
</dbReference>
<dbReference type="GO" id="GO:0004252">
    <property type="term" value="F:serine-type endopeptidase activity"/>
    <property type="evidence" value="ECO:0007669"/>
    <property type="project" value="UniProtKB-EC"/>
</dbReference>
<dbReference type="InterPro" id="IPR043504">
    <property type="entry name" value="Peptidase_S1_PA_chymotrypsin"/>
</dbReference>
<dbReference type="Proteomes" id="UP001652740">
    <property type="component" value="Unplaced"/>
</dbReference>
<dbReference type="InterPro" id="IPR018114">
    <property type="entry name" value="TRYPSIN_HIS"/>
</dbReference>
<dbReference type="SMART" id="SM00020">
    <property type="entry name" value="Tryp_SPc"/>
    <property type="match status" value="1"/>
</dbReference>
<dbReference type="GeneID" id="113520642"/>
<keyword evidence="2" id="KW-0378">Hydrolase</keyword>
<gene>
    <name evidence="6" type="primary">LOC113520642</name>
</gene>
<dbReference type="Gene3D" id="2.40.10.10">
    <property type="entry name" value="Trypsin-like serine proteases"/>
    <property type="match status" value="1"/>
</dbReference>
<dbReference type="PROSITE" id="PS00134">
    <property type="entry name" value="TRYPSIN_HIS"/>
    <property type="match status" value="1"/>
</dbReference>
<dbReference type="PANTHER" id="PTHR24252">
    <property type="entry name" value="ACROSIN-RELATED"/>
    <property type="match status" value="1"/>
</dbReference>
<organism evidence="5 6">
    <name type="scientific">Galleria mellonella</name>
    <name type="common">Greater wax moth</name>
    <dbReference type="NCBI Taxonomy" id="7137"/>
    <lineage>
        <taxon>Eukaryota</taxon>
        <taxon>Metazoa</taxon>
        <taxon>Ecdysozoa</taxon>
        <taxon>Arthropoda</taxon>
        <taxon>Hexapoda</taxon>
        <taxon>Insecta</taxon>
        <taxon>Pterygota</taxon>
        <taxon>Neoptera</taxon>
        <taxon>Endopterygota</taxon>
        <taxon>Lepidoptera</taxon>
        <taxon>Glossata</taxon>
        <taxon>Ditrysia</taxon>
        <taxon>Pyraloidea</taxon>
        <taxon>Pyralidae</taxon>
        <taxon>Galleriinae</taxon>
        <taxon>Galleria</taxon>
    </lineage>
</organism>
<evidence type="ECO:0000256" key="1">
    <source>
        <dbReference type="ARBA" id="ARBA00023157"/>
    </source>
</evidence>
<dbReference type="AlphaFoldDB" id="A0A6J1X6G2"/>
<keyword evidence="1" id="KW-1015">Disulfide bond</keyword>
<dbReference type="InterPro" id="IPR009003">
    <property type="entry name" value="Peptidase_S1_PA"/>
</dbReference>
<feature type="chain" id="PRO_5045783109" evidence="3">
    <location>
        <begin position="19"/>
        <end position="354"/>
    </location>
</feature>
<keyword evidence="2" id="KW-0720">Serine protease</keyword>
<keyword evidence="2" id="KW-0645">Protease</keyword>
<dbReference type="InParanoid" id="A0A6J1X6G2"/>
<dbReference type="Pfam" id="PF00089">
    <property type="entry name" value="Trypsin"/>
    <property type="match status" value="1"/>
</dbReference>
<dbReference type="RefSeq" id="XP_026761835.2">
    <property type="nucleotide sequence ID" value="XM_026906034.3"/>
</dbReference>
<evidence type="ECO:0000313" key="5">
    <source>
        <dbReference type="Proteomes" id="UP001652740"/>
    </source>
</evidence>